<dbReference type="InterPro" id="IPR051287">
    <property type="entry name" value="TCR_variable_region"/>
</dbReference>
<feature type="chain" id="PRO_5043383590" description="Ig-like domain-containing protein" evidence="6">
    <location>
        <begin position="20"/>
        <end position="133"/>
    </location>
</feature>
<evidence type="ECO:0000256" key="3">
    <source>
        <dbReference type="ARBA" id="ARBA00023170"/>
    </source>
</evidence>
<name>A0AAV6HI29_9TELE</name>
<feature type="domain" description="Ig-like" evidence="7">
    <location>
        <begin position="34"/>
        <end position="133"/>
    </location>
</feature>
<dbReference type="SMART" id="SM00409">
    <property type="entry name" value="IG"/>
    <property type="match status" value="1"/>
</dbReference>
<dbReference type="AlphaFoldDB" id="A0AAV6HI29"/>
<keyword evidence="1 6" id="KW-0732">Signal</keyword>
<reference evidence="8 9" key="1">
    <citation type="submission" date="2020-10" db="EMBL/GenBank/DDBJ databases">
        <title>Chromosome-scale genome assembly of the Allis shad, Alosa alosa.</title>
        <authorList>
            <person name="Margot Z."/>
            <person name="Christophe K."/>
            <person name="Cabau C."/>
            <person name="Louis A."/>
            <person name="Berthelot C."/>
            <person name="Parey E."/>
            <person name="Roest Crollius H."/>
            <person name="Montfort J."/>
            <person name="Robinson-Rechavi M."/>
            <person name="Bucao C."/>
            <person name="Bouchez O."/>
            <person name="Gislard M."/>
            <person name="Lluch J."/>
            <person name="Milhes M."/>
            <person name="Lampietro C."/>
            <person name="Lopez Roques C."/>
            <person name="Donnadieu C."/>
            <person name="Braasch I."/>
            <person name="Desvignes T."/>
            <person name="Postlethwait J."/>
            <person name="Bobe J."/>
            <person name="Guiguen Y."/>
        </authorList>
    </citation>
    <scope>NUCLEOTIDE SEQUENCE [LARGE SCALE GENOMIC DNA]</scope>
    <source>
        <strain evidence="8">M-15738</strain>
        <tissue evidence="8">Blood</tissue>
    </source>
</reference>
<keyword evidence="2" id="KW-1064">Adaptive immunity</keyword>
<dbReference type="EMBL" id="JADWDJ010000001">
    <property type="protein sequence ID" value="KAG5285576.1"/>
    <property type="molecule type" value="Genomic_DNA"/>
</dbReference>
<comment type="caution">
    <text evidence="8">The sequence shown here is derived from an EMBL/GenBank/DDBJ whole genome shotgun (WGS) entry which is preliminary data.</text>
</comment>
<dbReference type="InterPro" id="IPR036179">
    <property type="entry name" value="Ig-like_dom_sf"/>
</dbReference>
<dbReference type="InterPro" id="IPR003599">
    <property type="entry name" value="Ig_sub"/>
</dbReference>
<dbReference type="PROSITE" id="PS50835">
    <property type="entry name" value="IG_LIKE"/>
    <property type="match status" value="1"/>
</dbReference>
<dbReference type="InterPro" id="IPR013106">
    <property type="entry name" value="Ig_V-set"/>
</dbReference>
<evidence type="ECO:0000256" key="1">
    <source>
        <dbReference type="ARBA" id="ARBA00022729"/>
    </source>
</evidence>
<dbReference type="InterPro" id="IPR007110">
    <property type="entry name" value="Ig-like_dom"/>
</dbReference>
<evidence type="ECO:0000256" key="6">
    <source>
        <dbReference type="SAM" id="SignalP"/>
    </source>
</evidence>
<gene>
    <name evidence="8" type="ORF">AALO_G00004970</name>
</gene>
<proteinExistence type="predicted"/>
<feature type="signal peptide" evidence="6">
    <location>
        <begin position="1"/>
        <end position="19"/>
    </location>
</feature>
<dbReference type="InterPro" id="IPR013783">
    <property type="entry name" value="Ig-like_fold"/>
</dbReference>
<keyword evidence="3" id="KW-0675">Receptor</keyword>
<evidence type="ECO:0000259" key="7">
    <source>
        <dbReference type="PROSITE" id="PS50835"/>
    </source>
</evidence>
<dbReference type="GO" id="GO:0042101">
    <property type="term" value="C:T cell receptor complex"/>
    <property type="evidence" value="ECO:0007669"/>
    <property type="project" value="UniProtKB-KW"/>
</dbReference>
<keyword evidence="5" id="KW-0391">Immunity</keyword>
<dbReference type="SMART" id="SM00406">
    <property type="entry name" value="IGv"/>
    <property type="match status" value="1"/>
</dbReference>
<dbReference type="Pfam" id="PF07686">
    <property type="entry name" value="V-set"/>
    <property type="match status" value="1"/>
</dbReference>
<dbReference type="SUPFAM" id="SSF48726">
    <property type="entry name" value="Immunoglobulin"/>
    <property type="match status" value="1"/>
</dbReference>
<protein>
    <recommendedName>
        <fullName evidence="7">Ig-like domain-containing protein</fullName>
    </recommendedName>
</protein>
<evidence type="ECO:0000256" key="5">
    <source>
        <dbReference type="ARBA" id="ARBA00043266"/>
    </source>
</evidence>
<keyword evidence="9" id="KW-1185">Reference proteome</keyword>
<dbReference type="PANTHER" id="PTHR19367">
    <property type="entry name" value="T-CELL RECEPTOR ALPHA CHAIN V REGION"/>
    <property type="match status" value="1"/>
</dbReference>
<sequence length="133" mass="14791">MEYCIKTFILAVHFSVCSAVGDSVTQPKDETGLEGSMVTLSCQYKTIALAGSQYLFWYQQKPNRFPKYILLKTSLRQDNGPDFEGRFNATLNTDTKTVNLTIQDLQVSDSAVYYCALQPTVTAADSALIQKLS</sequence>
<evidence type="ECO:0000313" key="8">
    <source>
        <dbReference type="EMBL" id="KAG5285576.1"/>
    </source>
</evidence>
<dbReference type="Proteomes" id="UP000823561">
    <property type="component" value="Chromosome 1"/>
</dbReference>
<dbReference type="PANTHER" id="PTHR19367:SF18">
    <property type="entry name" value="T CELL RECEPTOR ALPHA VARIABLE 16"/>
    <property type="match status" value="1"/>
</dbReference>
<dbReference type="Gene3D" id="2.60.40.10">
    <property type="entry name" value="Immunoglobulins"/>
    <property type="match status" value="1"/>
</dbReference>
<keyword evidence="4" id="KW-0393">Immunoglobulin domain</keyword>
<evidence type="ECO:0000256" key="4">
    <source>
        <dbReference type="ARBA" id="ARBA00023319"/>
    </source>
</evidence>
<evidence type="ECO:0000256" key="2">
    <source>
        <dbReference type="ARBA" id="ARBA00023130"/>
    </source>
</evidence>
<accession>A0AAV6HI29</accession>
<evidence type="ECO:0000313" key="9">
    <source>
        <dbReference type="Proteomes" id="UP000823561"/>
    </source>
</evidence>
<dbReference type="GO" id="GO:0002250">
    <property type="term" value="P:adaptive immune response"/>
    <property type="evidence" value="ECO:0007669"/>
    <property type="project" value="UniProtKB-KW"/>
</dbReference>
<keyword evidence="5" id="KW-1279">T cell receptor</keyword>
<organism evidence="8 9">
    <name type="scientific">Alosa alosa</name>
    <name type="common">allis shad</name>
    <dbReference type="NCBI Taxonomy" id="278164"/>
    <lineage>
        <taxon>Eukaryota</taxon>
        <taxon>Metazoa</taxon>
        <taxon>Chordata</taxon>
        <taxon>Craniata</taxon>
        <taxon>Vertebrata</taxon>
        <taxon>Euteleostomi</taxon>
        <taxon>Actinopterygii</taxon>
        <taxon>Neopterygii</taxon>
        <taxon>Teleostei</taxon>
        <taxon>Clupei</taxon>
        <taxon>Clupeiformes</taxon>
        <taxon>Clupeoidei</taxon>
        <taxon>Clupeidae</taxon>
        <taxon>Alosa</taxon>
    </lineage>
</organism>